<dbReference type="GO" id="GO:0005634">
    <property type="term" value="C:nucleus"/>
    <property type="evidence" value="ECO:0007669"/>
    <property type="project" value="UniProtKB-SubCell"/>
</dbReference>
<evidence type="ECO:0000259" key="11">
    <source>
        <dbReference type="PROSITE" id="PS50144"/>
    </source>
</evidence>
<evidence type="ECO:0000256" key="3">
    <source>
        <dbReference type="ARBA" id="ARBA00009085"/>
    </source>
</evidence>
<dbReference type="OrthoDB" id="6487622at2759"/>
<evidence type="ECO:0000256" key="10">
    <source>
        <dbReference type="SAM" id="MobiDB-lite"/>
    </source>
</evidence>
<dbReference type="InterPro" id="IPR008974">
    <property type="entry name" value="TRAF-like"/>
</dbReference>
<dbReference type="AlphaFoldDB" id="A0A7R9MEX5"/>
<gene>
    <name evidence="13" type="ORF">ONB1V03_LOCUS15394</name>
</gene>
<dbReference type="PROSITE" id="PS00972">
    <property type="entry name" value="USP_1"/>
    <property type="match status" value="1"/>
</dbReference>
<protein>
    <recommendedName>
        <fullName evidence="9">Ubiquitin carboxyl-terminal hydrolase</fullName>
        <ecNumber evidence="9">3.4.19.12</ecNumber>
    </recommendedName>
</protein>
<dbReference type="GO" id="GO:0005829">
    <property type="term" value="C:cytosol"/>
    <property type="evidence" value="ECO:0007669"/>
    <property type="project" value="TreeGrafter"/>
</dbReference>
<dbReference type="InterPro" id="IPR028889">
    <property type="entry name" value="USP"/>
</dbReference>
<dbReference type="GO" id="GO:0006508">
    <property type="term" value="P:proteolysis"/>
    <property type="evidence" value="ECO:0007669"/>
    <property type="project" value="UniProtKB-KW"/>
</dbReference>
<dbReference type="Pfam" id="PF00443">
    <property type="entry name" value="UCH"/>
    <property type="match status" value="1"/>
</dbReference>
<evidence type="ECO:0000256" key="8">
    <source>
        <dbReference type="ARBA" id="ARBA00023242"/>
    </source>
</evidence>
<comment type="similarity">
    <text evidence="3 9">Belongs to the peptidase C19 family.</text>
</comment>
<dbReference type="InterPro" id="IPR001394">
    <property type="entry name" value="Peptidase_C19_UCH"/>
</dbReference>
<evidence type="ECO:0000256" key="4">
    <source>
        <dbReference type="ARBA" id="ARBA00022670"/>
    </source>
</evidence>
<name>A0A7R9MEX5_9ACAR</name>
<dbReference type="EMBL" id="CAJPVJ010015808">
    <property type="protein sequence ID" value="CAG2175960.1"/>
    <property type="molecule type" value="Genomic_DNA"/>
</dbReference>
<evidence type="ECO:0000256" key="9">
    <source>
        <dbReference type="RuleBase" id="RU366025"/>
    </source>
</evidence>
<dbReference type="EMBL" id="OC930633">
    <property type="protein sequence ID" value="CAD7658774.1"/>
    <property type="molecule type" value="Genomic_DNA"/>
</dbReference>
<dbReference type="InterPro" id="IPR024729">
    <property type="entry name" value="USP7_ICP0-binding_dom"/>
</dbReference>
<keyword evidence="8" id="KW-0539">Nucleus</keyword>
<evidence type="ECO:0000256" key="2">
    <source>
        <dbReference type="ARBA" id="ARBA00004123"/>
    </source>
</evidence>
<organism evidence="13">
    <name type="scientific">Oppiella nova</name>
    <dbReference type="NCBI Taxonomy" id="334625"/>
    <lineage>
        <taxon>Eukaryota</taxon>
        <taxon>Metazoa</taxon>
        <taxon>Ecdysozoa</taxon>
        <taxon>Arthropoda</taxon>
        <taxon>Chelicerata</taxon>
        <taxon>Arachnida</taxon>
        <taxon>Acari</taxon>
        <taxon>Acariformes</taxon>
        <taxon>Sarcoptiformes</taxon>
        <taxon>Oribatida</taxon>
        <taxon>Brachypylina</taxon>
        <taxon>Oppioidea</taxon>
        <taxon>Oppiidae</taxon>
        <taxon>Oppiella</taxon>
    </lineage>
</organism>
<reference evidence="13" key="1">
    <citation type="submission" date="2020-11" db="EMBL/GenBank/DDBJ databases">
        <authorList>
            <person name="Tran Van P."/>
        </authorList>
    </citation>
    <scope>NUCLEOTIDE SEQUENCE</scope>
</reference>
<comment type="subcellular location">
    <subcellularLocation>
        <location evidence="2">Nucleus</location>
    </subcellularLocation>
</comment>
<proteinExistence type="inferred from homology"/>
<dbReference type="PROSITE" id="PS50235">
    <property type="entry name" value="USP_3"/>
    <property type="match status" value="1"/>
</dbReference>
<evidence type="ECO:0000259" key="12">
    <source>
        <dbReference type="PROSITE" id="PS50235"/>
    </source>
</evidence>
<dbReference type="Pfam" id="PF12436">
    <property type="entry name" value="USP7_ICP0_bdg"/>
    <property type="match status" value="1"/>
</dbReference>
<dbReference type="Gene3D" id="3.10.20.90">
    <property type="entry name" value="Phosphatidylinositol 3-kinase Catalytic Subunit, Chain A, domain 1"/>
    <property type="match status" value="1"/>
</dbReference>
<feature type="compositionally biased region" description="Basic and acidic residues" evidence="10">
    <location>
        <begin position="52"/>
        <end position="63"/>
    </location>
</feature>
<feature type="domain" description="USP" evidence="12">
    <location>
        <begin position="247"/>
        <end position="553"/>
    </location>
</feature>
<dbReference type="GO" id="GO:0004843">
    <property type="term" value="F:cysteine-type deubiquitinase activity"/>
    <property type="evidence" value="ECO:0007669"/>
    <property type="project" value="UniProtKB-UniRule"/>
</dbReference>
<evidence type="ECO:0000256" key="1">
    <source>
        <dbReference type="ARBA" id="ARBA00000707"/>
    </source>
</evidence>
<evidence type="ECO:0000256" key="5">
    <source>
        <dbReference type="ARBA" id="ARBA00022786"/>
    </source>
</evidence>
<dbReference type="InterPro" id="IPR050164">
    <property type="entry name" value="Peptidase_C19"/>
</dbReference>
<dbReference type="EC" id="3.4.19.12" evidence="9"/>
<dbReference type="PROSITE" id="PS50144">
    <property type="entry name" value="MATH"/>
    <property type="match status" value="1"/>
</dbReference>
<keyword evidence="6 9" id="KW-0378">Hydrolase</keyword>
<keyword evidence="5 9" id="KW-0833">Ubl conjugation pathway</keyword>
<dbReference type="GO" id="GO:0016579">
    <property type="term" value="P:protein deubiquitination"/>
    <property type="evidence" value="ECO:0007669"/>
    <property type="project" value="InterPro"/>
</dbReference>
<dbReference type="Proteomes" id="UP000728032">
    <property type="component" value="Unassembled WGS sequence"/>
</dbReference>
<dbReference type="SUPFAM" id="SSF49599">
    <property type="entry name" value="TRAF domain-like"/>
    <property type="match status" value="1"/>
</dbReference>
<keyword evidence="7 9" id="KW-0788">Thiol protease</keyword>
<evidence type="ECO:0000313" key="14">
    <source>
        <dbReference type="Proteomes" id="UP000728032"/>
    </source>
</evidence>
<dbReference type="FunFam" id="3.90.70.10:FF:000005">
    <property type="entry name" value="Ubiquitin carboxyl-terminal hydrolase 7"/>
    <property type="match status" value="1"/>
</dbReference>
<dbReference type="PROSITE" id="PS00973">
    <property type="entry name" value="USP_2"/>
    <property type="match status" value="1"/>
</dbReference>
<sequence>MNHVTPNDKLNHQLNQNKDSQQQNDDEMMDTHQEDDTVRTDDIITSLNIDGSDNKDRNKEDGKLLNGDSASNQDEAMDEEDEARSEATFRYKIENFSKLRDTTLSPPTFVRNLPWKIMAMPRTNQAHDRQPTKSLGFFLQCNGESDSTTWSCNATAELKIISQKEGIDNITRKIQHIFYSKENDWGFSHFLGWNDILDPEKGHIKEDAIILEVWVSADAPHGVRSVIGCHLCAIDWRWDSKKHTGFVGLKNQGATCYMNSLLQTLFFTNQLRKAVYQMPTESDDSSKSVALALQRVFYELQFSDKPVGTKKLTKSFGWETLDSFMQHDVQELCRVLLDNMESKMKATCVEGTIPRLFEGKMISFIRCKHVDCSSSRIEPFYDIQLNVKGKKSIYESFKDYIAVESLEGENKYDAGDFGLQEAEKGITFDSFPPVLHLHLLRFQYDPLTDTNVKINDRFEFPEKLNLEEFLQKPETTPANYTLHAVLVHSGDNHGGHYVVFINPKGDGKWCKFDDDVVSRCTKLEAIDHNFGGNDEDVTVKHCTNAYMLVYIRDSVINEVLQTVLEDDIPEQLIERLQEEKRQEALRRKERNEAHLFMNIHVFTEDSFMGHKGSDLYDTEKAVYKVFKVRKQSTLKEAVELIAEQMKYPMSAMRVWPIISRANETMRPSSLDFDGECNRQITDVCEGQNPWNMFLELIEPDADVQTLPAIDKETDVLLFFKLYDPKNNFISYCGHCLLPCSAKTKDIMPILNKKAGYPLDTPLELY</sequence>
<comment type="catalytic activity">
    <reaction evidence="1 9">
        <text>Thiol-dependent hydrolysis of ester, thioester, amide, peptide and isopeptide bonds formed by the C-terminal Gly of ubiquitin (a 76-residue protein attached to proteins as an intracellular targeting signal).</text>
        <dbReference type="EC" id="3.4.19.12"/>
    </reaction>
</comment>
<dbReference type="Gene3D" id="2.60.210.10">
    <property type="entry name" value="Apoptosis, Tumor Necrosis Factor Receptor Associated Protein 2, Chain A"/>
    <property type="match status" value="1"/>
</dbReference>
<dbReference type="FunFam" id="2.60.210.10:FF:000006">
    <property type="entry name" value="Ubiquitin carboxyl-terminal hydrolase 7"/>
    <property type="match status" value="1"/>
</dbReference>
<dbReference type="GO" id="GO:0031647">
    <property type="term" value="P:regulation of protein stability"/>
    <property type="evidence" value="ECO:0007669"/>
    <property type="project" value="TreeGrafter"/>
</dbReference>
<feature type="non-terminal residue" evidence="13">
    <location>
        <position position="765"/>
    </location>
</feature>
<keyword evidence="4 9" id="KW-0645">Protease</keyword>
<feature type="compositionally biased region" description="Low complexity" evidence="10">
    <location>
        <begin position="13"/>
        <end position="23"/>
    </location>
</feature>
<dbReference type="InterPro" id="IPR002083">
    <property type="entry name" value="MATH/TRAF_dom"/>
</dbReference>
<evidence type="ECO:0000313" key="13">
    <source>
        <dbReference type="EMBL" id="CAD7658774.1"/>
    </source>
</evidence>
<evidence type="ECO:0000256" key="7">
    <source>
        <dbReference type="ARBA" id="ARBA00022807"/>
    </source>
</evidence>
<feature type="region of interest" description="Disordered" evidence="10">
    <location>
        <begin position="1"/>
        <end position="83"/>
    </location>
</feature>
<dbReference type="CDD" id="cd02659">
    <property type="entry name" value="peptidase_C19C"/>
    <property type="match status" value="1"/>
</dbReference>
<dbReference type="PANTHER" id="PTHR24006">
    <property type="entry name" value="UBIQUITIN CARBOXYL-TERMINAL HYDROLASE"/>
    <property type="match status" value="1"/>
</dbReference>
<dbReference type="InterPro" id="IPR018200">
    <property type="entry name" value="USP_CS"/>
</dbReference>
<feature type="compositionally biased region" description="Basic and acidic residues" evidence="10">
    <location>
        <begin position="29"/>
        <end position="42"/>
    </location>
</feature>
<evidence type="ECO:0000256" key="6">
    <source>
        <dbReference type="ARBA" id="ARBA00022801"/>
    </source>
</evidence>
<dbReference type="CDD" id="cd03772">
    <property type="entry name" value="MATH_HAUSP"/>
    <property type="match status" value="1"/>
</dbReference>
<dbReference type="InterPro" id="IPR038765">
    <property type="entry name" value="Papain-like_cys_pep_sf"/>
</dbReference>
<dbReference type="Gene3D" id="3.90.70.10">
    <property type="entry name" value="Cysteine proteinases"/>
    <property type="match status" value="1"/>
</dbReference>
<dbReference type="PANTHER" id="PTHR24006:SF644">
    <property type="entry name" value="UBIQUITIN CARBOXYL-TERMINAL HYDROLASE 7"/>
    <property type="match status" value="1"/>
</dbReference>
<keyword evidence="14" id="KW-1185">Reference proteome</keyword>
<accession>A0A7R9MEX5</accession>
<dbReference type="SMART" id="SM00061">
    <property type="entry name" value="MATH"/>
    <property type="match status" value="1"/>
</dbReference>
<dbReference type="Pfam" id="PF22486">
    <property type="entry name" value="MATH_2"/>
    <property type="match status" value="1"/>
</dbReference>
<feature type="domain" description="MATH" evidence="11">
    <location>
        <begin position="86"/>
        <end position="215"/>
    </location>
</feature>
<dbReference type="SUPFAM" id="SSF54001">
    <property type="entry name" value="Cysteine proteinases"/>
    <property type="match status" value="1"/>
</dbReference>